<dbReference type="AlphaFoldDB" id="M7BU37"/>
<dbReference type="eggNOG" id="ENOG502QRDS">
    <property type="taxonomic scope" value="Eukaryota"/>
</dbReference>
<evidence type="ECO:0000256" key="1">
    <source>
        <dbReference type="SAM" id="Coils"/>
    </source>
</evidence>
<evidence type="ECO:0000313" key="5">
    <source>
        <dbReference type="EMBL" id="EMP40719.1"/>
    </source>
</evidence>
<dbReference type="PROSITE" id="PS51841">
    <property type="entry name" value="LTD"/>
    <property type="match status" value="1"/>
</dbReference>
<dbReference type="PANTHER" id="PTHR37397">
    <property type="entry name" value="SI:CH211-183D21.1"/>
    <property type="match status" value="1"/>
</dbReference>
<gene>
    <name evidence="5" type="ORF">UY3_02056</name>
</gene>
<accession>M7BU37</accession>
<evidence type="ECO:0000256" key="2">
    <source>
        <dbReference type="SAM" id="Phobius"/>
    </source>
</evidence>
<dbReference type="InterPro" id="IPR001322">
    <property type="entry name" value="Lamin_tail_dom"/>
</dbReference>
<sequence>MASATGAGQLVAAVVLMCILLREASAQNLIKNQKTEHSLLINEINADNPGEDTSEFVELYHTSGREAPLDDYYLVFYNGNGNQAYKVLNLQGKVTNNQGFFLVGSSMVKPQPSVILPKNTIQNGPDAIALYYGKGNYQEGMRVTSDGLVDALVHKSRKNDRADMLLNVLTPDRDAFLEDPSFRTTDESIERCHGEGSQWIFQVAMPTPGKDNHCIPSSQLNASAVLISEVHAVTSPGESEFIELQGPPSTALRDLVLVLIEGWTKEVYFFMDIYGKTSPEGLLLIGPAQARTPVDLPFPPNSSSPLLSTGLQAIALYVGNSSSFTLGKAACAANLLDALVYTSNGSADPELLEILTPGRHAYETNSHQPGNISMSRCSCCSVTRDSSIYALSSPTPGQFNDCPSSRFSQSISLCLHIADCRLWLLGSYEIQTALAQALDKLCNCGMSVAYFKDPVTTCRGTELVFTMLLIAKSAEQLSSLVQAFTSFLESPRAASFSSWNATVEKACFKHTNVTASPPGASSEGTSEPPSHAAELLINEVNPDNPGGQEDMEYIELLYTGQTHFDLRGYWLVLYNGKNNQAYRVVNLTGYCTNEQGYFLVGSALVTPSPVIVLPPNTIQNGGDAVALYHSTTFTYSVGMAVTEAGLVDAVVYKSRASDRADKLLKVLTPGQNILYEDDSHSSQDESLSRCNSQSPRVHSSFQVTTITPFGENACANSSAPSPTAPSLLINELSMTNSTASYQFIELKGKPGATLGGYTLVFFSGQDGKAYASIPLQGTFGTTGLFVIAASGPPRPDQQLPFIRKAPSVRRGSSAVAVYNSRQARIPVDMMVNLENLVDAVVYTWESSTGKGHTHALGPSHVVPCAEERPVSLSRCSCCDVSAALAYAISDPTPGLENSCPLKSFAVDLDICLLTPNCSMWTPNPERVLDSIEKVLTKSIEENCTCGVSQFYLHASFQAWKIALSVLGSILLTLTLVAVAISYFRRYSSTQAAWIKDLEPQLSARDLENERLGFKVEGLVMQNNTLMSQVGRLELKIQDLSEMLRKQEEELLSAHTQQGELQAMIQELLKELHSSQGQLAENNSCLQERDKLWDKLRRTRGMLQALNKTPVYKLKTSASASSSLILSDEEFCHASLRDIGGSRTPSAPPQEASEEELKLPMAPVMTAVVIYGPGLARLPETRQELKVYTPEQAQAVEKTLEPLTQDMALDWLAQLCSLPGVLKEDAASLIKERMAGDDFSALPCQL</sequence>
<proteinExistence type="predicted"/>
<feature type="signal peptide" evidence="3">
    <location>
        <begin position="1"/>
        <end position="26"/>
    </location>
</feature>
<keyword evidence="1" id="KW-0175">Coiled coil</keyword>
<protein>
    <recommendedName>
        <fullName evidence="4">LTD domain-containing protein</fullName>
    </recommendedName>
</protein>
<dbReference type="PANTHER" id="PTHR37397:SF1">
    <property type="entry name" value="LTD DOMAIN-CONTAINING PROTEIN"/>
    <property type="match status" value="1"/>
</dbReference>
<feature type="chain" id="PRO_5004080373" description="LTD domain-containing protein" evidence="3">
    <location>
        <begin position="27"/>
        <end position="1245"/>
    </location>
</feature>
<keyword evidence="2" id="KW-0472">Membrane</keyword>
<keyword evidence="2" id="KW-1133">Transmembrane helix</keyword>
<keyword evidence="2" id="KW-0812">Transmembrane</keyword>
<reference evidence="6" key="1">
    <citation type="journal article" date="2013" name="Nat. Genet.">
        <title>The draft genomes of soft-shell turtle and green sea turtle yield insights into the development and evolution of the turtle-specific body plan.</title>
        <authorList>
            <person name="Wang Z."/>
            <person name="Pascual-Anaya J."/>
            <person name="Zadissa A."/>
            <person name="Li W."/>
            <person name="Niimura Y."/>
            <person name="Huang Z."/>
            <person name="Li C."/>
            <person name="White S."/>
            <person name="Xiong Z."/>
            <person name="Fang D."/>
            <person name="Wang B."/>
            <person name="Ming Y."/>
            <person name="Chen Y."/>
            <person name="Zheng Y."/>
            <person name="Kuraku S."/>
            <person name="Pignatelli M."/>
            <person name="Herrero J."/>
            <person name="Beal K."/>
            <person name="Nozawa M."/>
            <person name="Li Q."/>
            <person name="Wang J."/>
            <person name="Zhang H."/>
            <person name="Yu L."/>
            <person name="Shigenobu S."/>
            <person name="Wang J."/>
            <person name="Liu J."/>
            <person name="Flicek P."/>
            <person name="Searle S."/>
            <person name="Wang J."/>
            <person name="Kuratani S."/>
            <person name="Yin Y."/>
            <person name="Aken B."/>
            <person name="Zhang G."/>
            <person name="Irie N."/>
        </authorList>
    </citation>
    <scope>NUCLEOTIDE SEQUENCE [LARGE SCALE GENOMIC DNA]</scope>
</reference>
<feature type="transmembrane region" description="Helical" evidence="2">
    <location>
        <begin position="961"/>
        <end position="983"/>
    </location>
</feature>
<feature type="coiled-coil region" evidence="1">
    <location>
        <begin position="1022"/>
        <end position="1056"/>
    </location>
</feature>
<evidence type="ECO:0000313" key="6">
    <source>
        <dbReference type="Proteomes" id="UP000031443"/>
    </source>
</evidence>
<keyword evidence="6" id="KW-1185">Reference proteome</keyword>
<name>M7BU37_CHEMY</name>
<organism evidence="5 6">
    <name type="scientific">Chelonia mydas</name>
    <name type="common">Green sea-turtle</name>
    <name type="synonym">Chelonia agassizi</name>
    <dbReference type="NCBI Taxonomy" id="8469"/>
    <lineage>
        <taxon>Eukaryota</taxon>
        <taxon>Metazoa</taxon>
        <taxon>Chordata</taxon>
        <taxon>Craniata</taxon>
        <taxon>Vertebrata</taxon>
        <taxon>Euteleostomi</taxon>
        <taxon>Archelosauria</taxon>
        <taxon>Testudinata</taxon>
        <taxon>Testudines</taxon>
        <taxon>Cryptodira</taxon>
        <taxon>Durocryptodira</taxon>
        <taxon>Americhelydia</taxon>
        <taxon>Chelonioidea</taxon>
        <taxon>Cheloniidae</taxon>
        <taxon>Chelonia</taxon>
    </lineage>
</organism>
<evidence type="ECO:0000259" key="4">
    <source>
        <dbReference type="PROSITE" id="PS51841"/>
    </source>
</evidence>
<dbReference type="Proteomes" id="UP000031443">
    <property type="component" value="Unassembled WGS sequence"/>
</dbReference>
<feature type="domain" description="LTD" evidence="4">
    <location>
        <begin position="523"/>
        <end position="654"/>
    </location>
</feature>
<evidence type="ECO:0000256" key="3">
    <source>
        <dbReference type="SAM" id="SignalP"/>
    </source>
</evidence>
<keyword evidence="3" id="KW-0732">Signal</keyword>
<dbReference type="EMBL" id="KB504180">
    <property type="protein sequence ID" value="EMP40719.1"/>
    <property type="molecule type" value="Genomic_DNA"/>
</dbReference>